<keyword evidence="3" id="KW-1185">Reference proteome</keyword>
<dbReference type="Proteomes" id="UP000608024">
    <property type="component" value="Unassembled WGS sequence"/>
</dbReference>
<name>A0A919DNI1_9ACTN</name>
<reference evidence="2" key="2">
    <citation type="submission" date="2020-09" db="EMBL/GenBank/DDBJ databases">
        <authorList>
            <person name="Sun Q."/>
            <person name="Ohkuma M."/>
        </authorList>
    </citation>
    <scope>NUCLEOTIDE SEQUENCE</scope>
    <source>
        <strain evidence="2">JCM 4784</strain>
    </source>
</reference>
<proteinExistence type="predicted"/>
<dbReference type="EMBL" id="BNBT01000041">
    <property type="protein sequence ID" value="GHE60286.1"/>
    <property type="molecule type" value="Genomic_DNA"/>
</dbReference>
<sequence>MSAGSWFMKWVLVSLTIFELPPAGGGVTITFEPVPPPFWYRQSAHAGQPSYGGFAADAGAAERSRAAPAAALARAAVVALTALAVFAVLAVFSVMGFRFLVEGRSGGGDRSGWPVRVGRGTADGVSGSFSPVAPHGYFAVSHLILDRVERVSAGTR</sequence>
<evidence type="ECO:0000256" key="1">
    <source>
        <dbReference type="SAM" id="Phobius"/>
    </source>
</evidence>
<accession>A0A919DNI1</accession>
<evidence type="ECO:0000313" key="2">
    <source>
        <dbReference type="EMBL" id="GHE60286.1"/>
    </source>
</evidence>
<gene>
    <name evidence="2" type="ORF">GCM10018785_31710</name>
</gene>
<comment type="caution">
    <text evidence="2">The sequence shown here is derived from an EMBL/GenBank/DDBJ whole genome shotgun (WGS) entry which is preliminary data.</text>
</comment>
<dbReference type="AlphaFoldDB" id="A0A919DNI1"/>
<keyword evidence="1" id="KW-0812">Transmembrane</keyword>
<feature type="transmembrane region" description="Helical" evidence="1">
    <location>
        <begin position="75"/>
        <end position="101"/>
    </location>
</feature>
<protein>
    <submittedName>
        <fullName evidence="2">Uncharacterized protein</fullName>
    </submittedName>
</protein>
<evidence type="ECO:0000313" key="3">
    <source>
        <dbReference type="Proteomes" id="UP000608024"/>
    </source>
</evidence>
<keyword evidence="1" id="KW-1133">Transmembrane helix</keyword>
<organism evidence="2 3">
    <name type="scientific">Streptomyces longispororuber</name>
    <dbReference type="NCBI Taxonomy" id="68230"/>
    <lineage>
        <taxon>Bacteria</taxon>
        <taxon>Bacillati</taxon>
        <taxon>Actinomycetota</taxon>
        <taxon>Actinomycetes</taxon>
        <taxon>Kitasatosporales</taxon>
        <taxon>Streptomycetaceae</taxon>
        <taxon>Streptomyces</taxon>
    </lineage>
</organism>
<reference evidence="2" key="1">
    <citation type="journal article" date="2014" name="Int. J. Syst. Evol. Microbiol.">
        <title>Complete genome sequence of Corynebacterium casei LMG S-19264T (=DSM 44701T), isolated from a smear-ripened cheese.</title>
        <authorList>
            <consortium name="US DOE Joint Genome Institute (JGI-PGF)"/>
            <person name="Walter F."/>
            <person name="Albersmeier A."/>
            <person name="Kalinowski J."/>
            <person name="Ruckert C."/>
        </authorList>
    </citation>
    <scope>NUCLEOTIDE SEQUENCE</scope>
    <source>
        <strain evidence="2">JCM 4784</strain>
    </source>
</reference>
<keyword evidence="1" id="KW-0472">Membrane</keyword>